<feature type="chain" id="PRO_5040297549" evidence="2">
    <location>
        <begin position="23"/>
        <end position="1636"/>
    </location>
</feature>
<dbReference type="EMBL" id="OV121134">
    <property type="protein sequence ID" value="CAH0552521.1"/>
    <property type="molecule type" value="Genomic_DNA"/>
</dbReference>
<feature type="compositionally biased region" description="Low complexity" evidence="1">
    <location>
        <begin position="265"/>
        <end position="291"/>
    </location>
</feature>
<name>A0A9P0FFY9_BRAAE</name>
<feature type="region of interest" description="Disordered" evidence="1">
    <location>
        <begin position="1439"/>
        <end position="1507"/>
    </location>
</feature>
<keyword evidence="4" id="KW-1185">Reference proteome</keyword>
<feature type="region of interest" description="Disordered" evidence="1">
    <location>
        <begin position="1332"/>
        <end position="1375"/>
    </location>
</feature>
<feature type="region of interest" description="Disordered" evidence="1">
    <location>
        <begin position="38"/>
        <end position="65"/>
    </location>
</feature>
<feature type="compositionally biased region" description="Polar residues" evidence="1">
    <location>
        <begin position="1490"/>
        <end position="1507"/>
    </location>
</feature>
<sequence length="1636" mass="183750">MKFYNMKTTTILLCSALSLALAKPNGLYHQEYNFKSSSSSYKNNELQHKNDDSGFYSKDGDLEGRIKPKVNAHNEHSEYVNPNSQTHSHTGVNFGENGEMNSYGRMNAQNQDLYGQNLMVEGLNGQSGYHGSSGYGGYGSSSSHSNYGSQSSYGSSMSSSLQSLTARLQAQLEKQLQDAIYENQRSSSYSMHSSQSLQNLEEELRRNLTDNLDQEIRNQYGSQSIKGGYTYSIAGGKVQPTANYRNQDLEDWRRQAERNLISKLQNSYRQSSSSSSSSSNNNYYQPNNYQQSTPRIYSTLYPNIHTTTYRPYNYQTTTTSYYTQHNEQSQQIRYTPISNPAPLSTIAHNVQGELNEQINEILENVQRKYFTLTSFSLTNFDVVLNRLENELRSNVTYLLDEQLRRNYGNQNLRDGYMFSVGPNGQHSSQHNYSQRDYETLREQVEKNLLQRLKSEFESRKSRYQQNYQSSSNSYGSSSYGSYGSYGQNEYTSMRPSATNMGSLITAGQRGVKGGNNDYRYVQGSRQSGYETSGGVSETDLALLQRQLQEKLSRNLQQAISKSQYSSGYSSGSRSNNQQAFQLSLQQLSEELNRNLTRQLDEARSGYGSTYSTYGSGVSESQLAGLRSQLQSDLLRQLQQGLTQSWSSSSSYSASASSSNYRPVRGFGSSGQYVNTMDGEDCQHDDPNAYHSHRQRRHSGYRRSYGQYQQQVGQEIEDIGQVIEHDDFASLRTDQRGGNQYQVEDVGQVEEDFGKLQVDSQTQGNTFVGQVVKDDFNSVNTTNQRRRSQPLGHQVGSQYQSNKYVGQQQEVDDIGKFKIGSQSQSNKLVQGSESQTNTNVGQQQEDLGQVVEEDSFEKIQVGNQPSSSYSNIHMGQHVGQNNRYMLPSTTQNTVDLGQQIEGDDFGNFQIGSQSQNNKLVQGSEFPTNSNVRQQQEELGQVVEEDSFEKIQVGSQPSSSYSNIHMGQHVGQNNRYMLPSTTQNTVDLGQQIEGDDFGNFQIGSQSQNNKLVQGSEFPTNSNVRQQQEDLGQVVEEDSFEKIQVGSQPSRSYSNIHMGQHVGQNNRYMRPSTTQNTVDLGQQIEDDEFGNFQIGSQSQNNKLVQGSEFPTNSNVRQQQEDSGQVVEEDSFDKIQVGVQQSSSHGNIHLGQQHVGQNYRYRYRSTTQKTVDLGQQIEGDDEFGRLQVESNRQTTQKSTGLEQVNLGQEIEGKLQVSSQPNNKPQIGQTPVVGHKIEDNDDYGQIQVESQQTANHQITSLLSPSSTNHQNKFYNNVQYSNINQQTEDDALRGFSQTKPTPKPQNNQLLGLSNSQSIRISTSRSIPQVNDLIQQVEESDFEETSNNIRLESSTQSTTGSASSTLASLKTSSESSGQSMVEAEAEAERLIAAIRASQRKNNQFNRQYSDSGVYNSYRRNYNYDSASSVTDNINRGDIQPVLFSTSNTKQPENERIYESSTKLNLRPQNSYGSFGSMNSQSYGSSNSYLSHSRTNDEYTNMESHSTPSPMEQNYSYKPYRPTSYNSQTSNSHNKQLNYGFQHQINDEIVTYTGRDIEPLEPRHAKIVEPVAPTQGVYVYKSQVGVKGGRRAELLSPSVTPIEAVEIVSTTPGVPTTTEELPWWKRFGNKVKDGAKNLKDKIVG</sequence>
<feature type="region of interest" description="Disordered" evidence="1">
    <location>
        <begin position="264"/>
        <end position="291"/>
    </location>
</feature>
<reference evidence="3" key="1">
    <citation type="submission" date="2021-12" db="EMBL/GenBank/DDBJ databases">
        <authorList>
            <person name="King R."/>
        </authorList>
    </citation>
    <scope>NUCLEOTIDE SEQUENCE</scope>
</reference>
<feature type="compositionally biased region" description="Low complexity" evidence="1">
    <location>
        <begin position="1466"/>
        <end position="1485"/>
    </location>
</feature>
<organism evidence="3 4">
    <name type="scientific">Brassicogethes aeneus</name>
    <name type="common">Rape pollen beetle</name>
    <name type="synonym">Meligethes aeneus</name>
    <dbReference type="NCBI Taxonomy" id="1431903"/>
    <lineage>
        <taxon>Eukaryota</taxon>
        <taxon>Metazoa</taxon>
        <taxon>Ecdysozoa</taxon>
        <taxon>Arthropoda</taxon>
        <taxon>Hexapoda</taxon>
        <taxon>Insecta</taxon>
        <taxon>Pterygota</taxon>
        <taxon>Neoptera</taxon>
        <taxon>Endopterygota</taxon>
        <taxon>Coleoptera</taxon>
        <taxon>Polyphaga</taxon>
        <taxon>Cucujiformia</taxon>
        <taxon>Nitidulidae</taxon>
        <taxon>Meligethinae</taxon>
        <taxon>Brassicogethes</taxon>
    </lineage>
</organism>
<feature type="compositionally biased region" description="Basic and acidic residues" evidence="1">
    <location>
        <begin position="45"/>
        <end position="65"/>
    </location>
</feature>
<proteinExistence type="predicted"/>
<feature type="region of interest" description="Disordered" evidence="1">
    <location>
        <begin position="137"/>
        <end position="156"/>
    </location>
</feature>
<feature type="signal peptide" evidence="2">
    <location>
        <begin position="1"/>
        <end position="22"/>
    </location>
</feature>
<keyword evidence="2" id="KW-0732">Signal</keyword>
<feature type="compositionally biased region" description="Low complexity" evidence="1">
    <location>
        <begin position="463"/>
        <end position="479"/>
    </location>
</feature>
<feature type="region of interest" description="Disordered" evidence="1">
    <location>
        <begin position="459"/>
        <end position="479"/>
    </location>
</feature>
<accession>A0A9P0FFY9</accession>
<dbReference type="Proteomes" id="UP001154078">
    <property type="component" value="Chromosome 3"/>
</dbReference>
<evidence type="ECO:0000256" key="1">
    <source>
        <dbReference type="SAM" id="MobiDB-lite"/>
    </source>
</evidence>
<protein>
    <submittedName>
        <fullName evidence="3">Uncharacterized protein</fullName>
    </submittedName>
</protein>
<gene>
    <name evidence="3" type="ORF">MELIAE_LOCUS4731</name>
</gene>
<feature type="region of interest" description="Disordered" evidence="1">
    <location>
        <begin position="415"/>
        <end position="436"/>
    </location>
</feature>
<feature type="region of interest" description="Disordered" evidence="1">
    <location>
        <begin position="777"/>
        <end position="801"/>
    </location>
</feature>
<feature type="compositionally biased region" description="Low complexity" evidence="1">
    <location>
        <begin position="140"/>
        <end position="156"/>
    </location>
</feature>
<evidence type="ECO:0000256" key="2">
    <source>
        <dbReference type="SAM" id="SignalP"/>
    </source>
</evidence>
<evidence type="ECO:0000313" key="4">
    <source>
        <dbReference type="Proteomes" id="UP001154078"/>
    </source>
</evidence>
<evidence type="ECO:0000313" key="3">
    <source>
        <dbReference type="EMBL" id="CAH0552521.1"/>
    </source>
</evidence>
<feature type="compositionally biased region" description="Polar residues" evidence="1">
    <location>
        <begin position="422"/>
        <end position="432"/>
    </location>
</feature>
<feature type="compositionally biased region" description="Polar residues" evidence="1">
    <location>
        <begin position="1451"/>
        <end position="1465"/>
    </location>
</feature>
<dbReference type="OrthoDB" id="6784457at2759"/>
<feature type="compositionally biased region" description="Low complexity" evidence="1">
    <location>
        <begin position="1345"/>
        <end position="1370"/>
    </location>
</feature>